<dbReference type="OrthoDB" id="9154442at2"/>
<gene>
    <name evidence="1" type="ORF">SAMN06297144_1197</name>
</gene>
<keyword evidence="1" id="KW-0808">Transferase</keyword>
<proteinExistence type="predicted"/>
<dbReference type="Proteomes" id="UP000219494">
    <property type="component" value="Unassembled WGS sequence"/>
</dbReference>
<sequence length="186" mass="20705">MSKVIYVTGAPASGKSTTTKLLLERVEAVEVWEYGARLVEHLRKTGVDIADQDELREKSSRLAVAAAVDRVDDALLEFVGERRGRGHVVIDSHPVTREHHGFRITAFSHDRFRLLAPDEIWCFYTAPEVAVARIAADPRGRPMVDVETARMHTMLQASVAATYGIVAGCPVYLFDTDRDQESLVRS</sequence>
<keyword evidence="2" id="KW-1185">Reference proteome</keyword>
<dbReference type="SUPFAM" id="SSF52540">
    <property type="entry name" value="P-loop containing nucleoside triphosphate hydrolases"/>
    <property type="match status" value="1"/>
</dbReference>
<dbReference type="InterPro" id="IPR027417">
    <property type="entry name" value="P-loop_NTPase"/>
</dbReference>
<evidence type="ECO:0000313" key="1">
    <source>
        <dbReference type="EMBL" id="SOB80704.1"/>
    </source>
</evidence>
<dbReference type="Gene3D" id="3.40.50.300">
    <property type="entry name" value="P-loop containing nucleotide triphosphate hydrolases"/>
    <property type="match status" value="1"/>
</dbReference>
<dbReference type="AlphaFoldDB" id="A0A285QGW6"/>
<dbReference type="RefSeq" id="WP_097062996.1">
    <property type="nucleotide sequence ID" value="NZ_OBMI01000001.1"/>
</dbReference>
<organism evidence="1 2">
    <name type="scientific">Sphingomonas guangdongensis</name>
    <dbReference type="NCBI Taxonomy" id="1141890"/>
    <lineage>
        <taxon>Bacteria</taxon>
        <taxon>Pseudomonadati</taxon>
        <taxon>Pseudomonadota</taxon>
        <taxon>Alphaproteobacteria</taxon>
        <taxon>Sphingomonadales</taxon>
        <taxon>Sphingomonadaceae</taxon>
        <taxon>Sphingomonas</taxon>
    </lineage>
</organism>
<keyword evidence="1" id="KW-0418">Kinase</keyword>
<reference evidence="1 2" key="1">
    <citation type="submission" date="2017-07" db="EMBL/GenBank/DDBJ databases">
        <authorList>
            <person name="Sun Z.S."/>
            <person name="Albrecht U."/>
            <person name="Echele G."/>
            <person name="Lee C.C."/>
        </authorList>
    </citation>
    <scope>NUCLEOTIDE SEQUENCE [LARGE SCALE GENOMIC DNA]</scope>
    <source>
        <strain evidence="1 2">CGMCC 1.12672</strain>
    </source>
</reference>
<dbReference type="GO" id="GO:0016301">
    <property type="term" value="F:kinase activity"/>
    <property type="evidence" value="ECO:0007669"/>
    <property type="project" value="UniProtKB-KW"/>
</dbReference>
<accession>A0A285QGW6</accession>
<dbReference type="EMBL" id="OBMI01000001">
    <property type="protein sequence ID" value="SOB80704.1"/>
    <property type="molecule type" value="Genomic_DNA"/>
</dbReference>
<protein>
    <submittedName>
        <fullName evidence="1">Adenylate kinase</fullName>
    </submittedName>
</protein>
<evidence type="ECO:0000313" key="2">
    <source>
        <dbReference type="Proteomes" id="UP000219494"/>
    </source>
</evidence>
<dbReference type="Pfam" id="PF13207">
    <property type="entry name" value="AAA_17"/>
    <property type="match status" value="1"/>
</dbReference>
<name>A0A285QGW6_9SPHN</name>